<sequence length="309" mass="34076">MSNNSEIMVKEEQTANINPSPTVDAFFTRNGLSSADQTACYTLVSRLYPNEPIVPASSQGYCSLTLFVGPSTVIQFRPPTYRLDLTTTSRVSAIHTSYAPKTSHIAILQNSGLEVYSMSRVPGISLQDIRAQSPALAREPLYLENLCTTFAAFLARSWHHPPLSATSIPLGKVGRSLESRLQLLATSLPTRFKPLARSLLGNIEDITSLPWVLTHGDLMPGNMMLSPSSGHLSGFVDWAEAEFLPFGVCLYGLEEILGEMTSEGFRYHEQAERLRAEFWAELERRVGGGSGVLCRVRIARDLGVLLWWG</sequence>
<organism evidence="2 3">
    <name type="scientific">Lachnellula suecica</name>
    <dbReference type="NCBI Taxonomy" id="602035"/>
    <lineage>
        <taxon>Eukaryota</taxon>
        <taxon>Fungi</taxon>
        <taxon>Dikarya</taxon>
        <taxon>Ascomycota</taxon>
        <taxon>Pezizomycotina</taxon>
        <taxon>Leotiomycetes</taxon>
        <taxon>Helotiales</taxon>
        <taxon>Lachnaceae</taxon>
        <taxon>Lachnellula</taxon>
    </lineage>
</organism>
<dbReference type="Gene3D" id="3.90.1200.10">
    <property type="match status" value="1"/>
</dbReference>
<dbReference type="PANTHER" id="PTHR21310:SF59">
    <property type="entry name" value="AMINOGLYCOSIDE PHOSPHOTRANSFERASE DOMAIN-CONTAINING PROTEIN"/>
    <property type="match status" value="1"/>
</dbReference>
<comment type="caution">
    <text evidence="2">The sequence shown here is derived from an EMBL/GenBank/DDBJ whole genome shotgun (WGS) entry which is preliminary data.</text>
</comment>
<dbReference type="SUPFAM" id="SSF56112">
    <property type="entry name" value="Protein kinase-like (PK-like)"/>
    <property type="match status" value="1"/>
</dbReference>
<dbReference type="InterPro" id="IPR002575">
    <property type="entry name" value="Aminoglycoside_PTrfase"/>
</dbReference>
<dbReference type="InterPro" id="IPR011009">
    <property type="entry name" value="Kinase-like_dom_sf"/>
</dbReference>
<keyword evidence="3" id="KW-1185">Reference proteome</keyword>
<accession>A0A8T9BZU6</accession>
<evidence type="ECO:0000259" key="1">
    <source>
        <dbReference type="Pfam" id="PF01636"/>
    </source>
</evidence>
<dbReference type="InterPro" id="IPR051678">
    <property type="entry name" value="AGP_Transferase"/>
</dbReference>
<dbReference type="EMBL" id="QGMK01001528">
    <property type="protein sequence ID" value="TVY67511.1"/>
    <property type="molecule type" value="Genomic_DNA"/>
</dbReference>
<reference evidence="2 3" key="1">
    <citation type="submission" date="2018-05" db="EMBL/GenBank/DDBJ databases">
        <title>Genome sequencing and assembly of the regulated plant pathogen Lachnellula willkommii and related sister species for the development of diagnostic species identification markers.</title>
        <authorList>
            <person name="Giroux E."/>
            <person name="Bilodeau G."/>
        </authorList>
    </citation>
    <scope>NUCLEOTIDE SEQUENCE [LARGE SCALE GENOMIC DNA]</scope>
    <source>
        <strain evidence="2 3">CBS 268.59</strain>
    </source>
</reference>
<dbReference type="PANTHER" id="PTHR21310">
    <property type="entry name" value="AMINOGLYCOSIDE PHOSPHOTRANSFERASE-RELATED-RELATED"/>
    <property type="match status" value="1"/>
</dbReference>
<feature type="non-terminal residue" evidence="2">
    <location>
        <position position="1"/>
    </location>
</feature>
<gene>
    <name evidence="2" type="ORF">LSUE1_G005813</name>
</gene>
<dbReference type="Proteomes" id="UP000469558">
    <property type="component" value="Unassembled WGS sequence"/>
</dbReference>
<evidence type="ECO:0000313" key="2">
    <source>
        <dbReference type="EMBL" id="TVY67511.1"/>
    </source>
</evidence>
<protein>
    <recommendedName>
        <fullName evidence="1">Aminoglycoside phosphotransferase domain-containing protein</fullName>
    </recommendedName>
</protein>
<evidence type="ECO:0000313" key="3">
    <source>
        <dbReference type="Proteomes" id="UP000469558"/>
    </source>
</evidence>
<feature type="domain" description="Aminoglycoside phosphotransferase" evidence="1">
    <location>
        <begin position="105"/>
        <end position="241"/>
    </location>
</feature>
<proteinExistence type="predicted"/>
<dbReference type="OrthoDB" id="5598852at2759"/>
<dbReference type="AlphaFoldDB" id="A0A8T9BZU6"/>
<dbReference type="Pfam" id="PF01636">
    <property type="entry name" value="APH"/>
    <property type="match status" value="1"/>
</dbReference>
<name>A0A8T9BZU6_9HELO</name>